<keyword evidence="2" id="KW-0255">Endonuclease</keyword>
<dbReference type="RefSeq" id="WP_009180028.1">
    <property type="nucleotide sequence ID" value="NZ_CM001368.1"/>
</dbReference>
<dbReference type="EMBL" id="CM001368">
    <property type="protein sequence ID" value="EHJ46592.1"/>
    <property type="molecule type" value="Genomic_DNA"/>
</dbReference>
<dbReference type="InterPro" id="IPR035437">
    <property type="entry name" value="SNase_OB-fold_sf"/>
</dbReference>
<dbReference type="SUPFAM" id="SSF57884">
    <property type="entry name" value="Ada DNA repair protein, N-terminal domain (N-Ada 10)"/>
    <property type="match status" value="1"/>
</dbReference>
<dbReference type="Proteomes" id="UP000004662">
    <property type="component" value="Chromosome"/>
</dbReference>
<dbReference type="HOGENOM" id="CLU_046484_5_3_7"/>
<organism evidence="6 7">
    <name type="scientific">Solidesulfovibrio carbinoliphilus subsp. oakridgensis</name>
    <dbReference type="NCBI Taxonomy" id="694327"/>
    <lineage>
        <taxon>Bacteria</taxon>
        <taxon>Pseudomonadati</taxon>
        <taxon>Thermodesulfobacteriota</taxon>
        <taxon>Desulfovibrionia</taxon>
        <taxon>Desulfovibrionales</taxon>
        <taxon>Desulfovibrionaceae</taxon>
        <taxon>Solidesulfovibrio</taxon>
    </lineage>
</organism>
<dbReference type="GO" id="GO:0004519">
    <property type="term" value="F:endonuclease activity"/>
    <property type="evidence" value="ECO:0007669"/>
    <property type="project" value="UniProtKB-KW"/>
</dbReference>
<dbReference type="PANTHER" id="PTHR12302:SF3">
    <property type="entry name" value="SERINE_THREONINE-PROTEIN KINASE 31"/>
    <property type="match status" value="1"/>
</dbReference>
<evidence type="ECO:0000256" key="2">
    <source>
        <dbReference type="ARBA" id="ARBA00022759"/>
    </source>
</evidence>
<dbReference type="PANTHER" id="PTHR12302">
    <property type="entry name" value="EBNA2 BINDING PROTEIN P100"/>
    <property type="match status" value="1"/>
</dbReference>
<evidence type="ECO:0000256" key="1">
    <source>
        <dbReference type="ARBA" id="ARBA00022722"/>
    </source>
</evidence>
<dbReference type="SUPFAM" id="SSF50199">
    <property type="entry name" value="Staphylococcal nuclease"/>
    <property type="match status" value="1"/>
</dbReference>
<dbReference type="SMART" id="SM00318">
    <property type="entry name" value="SNc"/>
    <property type="match status" value="1"/>
</dbReference>
<dbReference type="Gene3D" id="3.40.10.10">
    <property type="entry name" value="DNA Methylphosphotriester Repair Domain"/>
    <property type="match status" value="1"/>
</dbReference>
<keyword evidence="1" id="KW-0540">Nuclease</keyword>
<keyword evidence="3" id="KW-0378">Hydrolase</keyword>
<evidence type="ECO:0000256" key="3">
    <source>
        <dbReference type="ARBA" id="ARBA00022801"/>
    </source>
</evidence>
<accession>G7QDT6</accession>
<dbReference type="InterPro" id="IPR035451">
    <property type="entry name" value="Ada-like_dom_sf"/>
</dbReference>
<dbReference type="PROSITE" id="PS50830">
    <property type="entry name" value="TNASE_3"/>
    <property type="match status" value="1"/>
</dbReference>
<evidence type="ECO:0000259" key="5">
    <source>
        <dbReference type="PROSITE" id="PS50830"/>
    </source>
</evidence>
<reference evidence="7" key="1">
    <citation type="journal article" date="2015" name="Genome Announc.">
        <title>High-Quality Draft Genome Sequence of Desulfovibrio carbinoliphilus FW-101-2B, an Organic Acid-Oxidizing Sulfate-Reducing Bacterium Isolated from Uranium(VI)-Contaminated Groundwater.</title>
        <authorList>
            <person name="Ramsay B.D."/>
            <person name="Hwang C."/>
            <person name="Woo H.L."/>
            <person name="Carroll S.L."/>
            <person name="Lucas S."/>
            <person name="Han J."/>
            <person name="Lapidus A.L."/>
            <person name="Cheng J.F."/>
            <person name="Goodwin L.A."/>
            <person name="Pitluck S."/>
            <person name="Peters L."/>
            <person name="Chertkov O."/>
            <person name="Held B."/>
            <person name="Detter J.C."/>
            <person name="Han C.S."/>
            <person name="Tapia R."/>
            <person name="Land M.L."/>
            <person name="Hauser L.J."/>
            <person name="Kyrpides N.C."/>
            <person name="Ivanova N.N."/>
            <person name="Mikhailova N."/>
            <person name="Pagani I."/>
            <person name="Woyke T."/>
            <person name="Arkin A.P."/>
            <person name="Dehal P."/>
            <person name="Chivian D."/>
            <person name="Criddle C.S."/>
            <person name="Wu W."/>
            <person name="Chakraborty R."/>
            <person name="Hazen T.C."/>
            <person name="Fields M.W."/>
        </authorList>
    </citation>
    <scope>NUCLEOTIDE SEQUENCE [LARGE SCALE GENOMIC DNA]</scope>
    <source>
        <strain evidence="7">FW-101-2B</strain>
    </source>
</reference>
<dbReference type="Gene3D" id="2.40.50.90">
    <property type="match status" value="1"/>
</dbReference>
<proteinExistence type="predicted"/>
<evidence type="ECO:0000313" key="6">
    <source>
        <dbReference type="EMBL" id="EHJ46592.1"/>
    </source>
</evidence>
<dbReference type="AlphaFoldDB" id="G7QDT6"/>
<protein>
    <submittedName>
        <fullName evidence="6">Nuclease (SNase domain-containing protein)</fullName>
    </submittedName>
</protein>
<dbReference type="STRING" id="694327.DFW101_0575"/>
<dbReference type="eggNOG" id="COG1525">
    <property type="taxonomic scope" value="Bacteria"/>
</dbReference>
<feature type="domain" description="TNase-like" evidence="5">
    <location>
        <begin position="16"/>
        <end position="146"/>
    </location>
</feature>
<name>G7QDT6_9BACT</name>
<evidence type="ECO:0000313" key="7">
    <source>
        <dbReference type="Proteomes" id="UP000004662"/>
    </source>
</evidence>
<dbReference type="GO" id="GO:0016787">
    <property type="term" value="F:hydrolase activity"/>
    <property type="evidence" value="ECO:0007669"/>
    <property type="project" value="UniProtKB-KW"/>
</dbReference>
<gene>
    <name evidence="6" type="ORF">DFW101_0575</name>
</gene>
<sequence>MVLFLVLGWPAGLLAALERVTVVRVLDGDTCVLADGRRLRLAGIDAPEMAHSGTPAQYYAVEATSRLARLTLGQPLGLALVGEGTDRYGRTLGSLIRPDGTSVAERMLGEGAAYVFWYRDLPRSLVERYLGIQRRAMAAGAGFWPRILALPAPGGAYVGNTASHRFHAPGCPDAGRIGPRNRVVLPTLGEAFGRGYTPARDCTPWPSDRDAGPGKGWNRKWP</sequence>
<keyword evidence="7" id="KW-1185">Reference proteome</keyword>
<evidence type="ECO:0000256" key="4">
    <source>
        <dbReference type="SAM" id="MobiDB-lite"/>
    </source>
</evidence>
<dbReference type="InterPro" id="IPR016071">
    <property type="entry name" value="Staphylococal_nuclease_OB-fold"/>
</dbReference>
<dbReference type="Pfam" id="PF00565">
    <property type="entry name" value="SNase"/>
    <property type="match status" value="1"/>
</dbReference>
<feature type="region of interest" description="Disordered" evidence="4">
    <location>
        <begin position="199"/>
        <end position="222"/>
    </location>
</feature>